<gene>
    <name evidence="3" type="primary">LOC106054443</name>
</gene>
<dbReference type="PANTHER" id="PTHR34817">
    <property type="entry name" value="NUCLEOTIDYLTRANSFERASE"/>
    <property type="match status" value="1"/>
</dbReference>
<reference evidence="3" key="1">
    <citation type="submission" date="2025-08" db="UniProtKB">
        <authorList>
            <consortium name="RefSeq"/>
        </authorList>
    </citation>
    <scope>IDENTIFICATION</scope>
</reference>
<dbReference type="InterPro" id="IPR018775">
    <property type="entry name" value="RlaP"/>
</dbReference>
<proteinExistence type="predicted"/>
<evidence type="ECO:0000313" key="3">
    <source>
        <dbReference type="RefSeq" id="XP_013065749.2"/>
    </source>
</evidence>
<evidence type="ECO:0000259" key="1">
    <source>
        <dbReference type="Pfam" id="PF04146"/>
    </source>
</evidence>
<dbReference type="Proteomes" id="UP001165740">
    <property type="component" value="Chromosome 10"/>
</dbReference>
<dbReference type="RefSeq" id="XP_013065749.2">
    <property type="nucleotide sequence ID" value="XM_013210295.2"/>
</dbReference>
<dbReference type="Pfam" id="PF04146">
    <property type="entry name" value="YTH"/>
    <property type="match status" value="1"/>
</dbReference>
<keyword evidence="2" id="KW-1185">Reference proteome</keyword>
<dbReference type="OrthoDB" id="6103986at2759"/>
<feature type="domain" description="YTH" evidence="1">
    <location>
        <begin position="8"/>
        <end position="176"/>
    </location>
</feature>
<evidence type="ECO:0000313" key="2">
    <source>
        <dbReference type="Proteomes" id="UP001165740"/>
    </source>
</evidence>
<protein>
    <submittedName>
        <fullName evidence="3">Uncharacterized protein LOC106054443 isoform X1</fullName>
    </submittedName>
</protein>
<dbReference type="KEGG" id="bgt:106054443"/>
<sequence>MPFTNTVTYFICKCANLESLQHCIQTGVWACQDRSNPPHPKDLLVSAYSQGSVVFIYSVNNQRGWHGYAQSVRDSLPESTNNYSQCDHSCDSKFCGKNFKQKVQGDSESSEDGSSTKTWYFFKIVWMKNFLDFNKQECLPFENTTELLLPDGTPLNKARNWQQVSQEVGRRVCCLIDEHHQKLCLEKQMKRMTKSSLYEESFLKQEEASITTETDGWVTAVEKVKRELGKVHLVCPFGSQRYNCSVAQSDQDIFIVYQAKTTQMLSLDPPRQTIKNSEKLFVDYTVLELQRYCELLLMGDQRCVETLFLSDTKALYLASPEWKELCRVRDKLLTKSCFEKYLKEAQGTNGLKQLEKWKVSNSEVEDLPPQLNKLAYICLRLLQNARYNCSVAQSDQDIFIVYQAKTTQMLSLDPPRQTIKNSEKLFVDYTVLELQRYCELLLMGDQRCVETLFLSDTKALYLASPEWKELCRVRDKLLTKSCFEKYLKEAQGTNGLKQLEKWKVSNSEVEDLPPQLNKLAYICLRLLQNARELVSMRTLQVYRSEDSLERTELLDVRLGKYKYSKVMLLFQRYLSEIDSLKDSIENDKIYEAKPMIDKWLISCRLQDLQENPFAASLVLLK</sequence>
<dbReference type="GeneID" id="106054443"/>
<dbReference type="CDD" id="cd21134">
    <property type="entry name" value="YTH"/>
    <property type="match status" value="1"/>
</dbReference>
<dbReference type="Pfam" id="PF10127">
    <property type="entry name" value="RlaP"/>
    <property type="match status" value="1"/>
</dbReference>
<organism evidence="2 3">
    <name type="scientific">Biomphalaria glabrata</name>
    <name type="common">Bloodfluke planorb</name>
    <name type="synonym">Freshwater snail</name>
    <dbReference type="NCBI Taxonomy" id="6526"/>
    <lineage>
        <taxon>Eukaryota</taxon>
        <taxon>Metazoa</taxon>
        <taxon>Spiralia</taxon>
        <taxon>Lophotrochozoa</taxon>
        <taxon>Mollusca</taxon>
        <taxon>Gastropoda</taxon>
        <taxon>Heterobranchia</taxon>
        <taxon>Euthyneura</taxon>
        <taxon>Panpulmonata</taxon>
        <taxon>Hygrophila</taxon>
        <taxon>Lymnaeoidea</taxon>
        <taxon>Planorbidae</taxon>
        <taxon>Biomphalaria</taxon>
    </lineage>
</organism>
<name>A0A9U8DYH0_BIOGL</name>
<dbReference type="AlphaFoldDB" id="A0A9U8DYH0"/>
<dbReference type="InterPro" id="IPR007275">
    <property type="entry name" value="YTH_domain"/>
</dbReference>
<dbReference type="PANTHER" id="PTHR34817:SF1">
    <property type="entry name" value="NUCLEOTIDYLTRANSFERASE"/>
    <property type="match status" value="1"/>
</dbReference>
<dbReference type="Gene3D" id="3.10.590.10">
    <property type="entry name" value="ph1033 like domains"/>
    <property type="match status" value="1"/>
</dbReference>
<dbReference type="GO" id="GO:0003723">
    <property type="term" value="F:RNA binding"/>
    <property type="evidence" value="ECO:0007669"/>
    <property type="project" value="InterPro"/>
</dbReference>
<accession>A0A9U8DYH0</accession>